<evidence type="ECO:0000259" key="5">
    <source>
        <dbReference type="Pfam" id="PF01168"/>
    </source>
</evidence>
<keyword evidence="7" id="KW-1185">Reference proteome</keyword>
<dbReference type="CDD" id="cd06824">
    <property type="entry name" value="PLPDE_III_Yggs_like"/>
    <property type="match status" value="1"/>
</dbReference>
<dbReference type="PANTHER" id="PTHR10146">
    <property type="entry name" value="PROLINE SYNTHETASE CO-TRANSCRIBED BACTERIAL HOMOLOG PROTEIN"/>
    <property type="match status" value="1"/>
</dbReference>
<feature type="modified residue" description="N6-(pyridoxal phosphate)lysine" evidence="2 3">
    <location>
        <position position="51"/>
    </location>
</feature>
<reference evidence="6 7" key="2">
    <citation type="journal article" date="2006" name="J. Microbiol. Methods">
        <title>Genomic flank-sequencing of plasposon insertion sites for rapid identification of functional genes.</title>
        <authorList>
            <person name="Leveau J.H."/>
            <person name="Gerards S."/>
            <person name="Fritsche K."/>
            <person name="Zondag G."/>
            <person name="van Veen J.A."/>
        </authorList>
    </citation>
    <scope>NUCLEOTIDE SEQUENCE [LARGE SCALE GENOMIC DNA]</scope>
    <source>
        <strain evidence="6 7">Ter331</strain>
    </source>
</reference>
<feature type="domain" description="Alanine racemase N-terminal" evidence="5">
    <location>
        <begin position="43"/>
        <end position="258"/>
    </location>
</feature>
<sequence>MQISSSLRQFSNSPIMSLMSHKLQAVHSSIHATAITASRRPDSVALLAVSKTFGADAVLEAVAAGQRAFGENYLQEALTKMAEVELKLALKSGEGDDVLLEWHFIGPIQSNKTRAIAEHFDWVHTVDREKIAQRLSQQRPPQLAPLNICLQVNISGEASKSGLAPAEVKDVARAIAGLPGLKLRGLMAIPEPTDDLEKQHAAFRRTRQLLEQLQQDPDMQQAGQQLDTLSMGMSADMAAAIEEGATIVRVGSAIFGQRERNHDK</sequence>
<gene>
    <name evidence="6" type="ordered locus">CFU_0756</name>
</gene>
<reference evidence="7" key="6">
    <citation type="submission" date="2011-05" db="EMBL/GenBank/DDBJ databases">
        <title>Complete sequence of Collimonas fungivorans Ter331.</title>
        <authorList>
            <person name="Leveau J.H."/>
        </authorList>
    </citation>
    <scope>NUCLEOTIDE SEQUENCE [LARGE SCALE GENOMIC DNA]</scope>
    <source>
        <strain evidence="7">Ter331</strain>
    </source>
</reference>
<dbReference type="GO" id="GO:0030170">
    <property type="term" value="F:pyridoxal phosphate binding"/>
    <property type="evidence" value="ECO:0007669"/>
    <property type="project" value="UniProtKB-UniRule"/>
</dbReference>
<reference evidence="6 7" key="3">
    <citation type="journal article" date="2008" name="FEMS Microbiol. Ecol.">
        <title>Identification and characterization of genes underlying chitinolysis in Collimonas fungivorans Ter331.</title>
        <authorList>
            <person name="Fritsche K."/>
            <person name="de Boer W."/>
            <person name="Gerards S."/>
            <person name="van den Berg M."/>
            <person name="van Veen J.A."/>
            <person name="Leveau J.H."/>
        </authorList>
    </citation>
    <scope>NUCLEOTIDE SEQUENCE [LARGE SCALE GENOMIC DNA]</scope>
    <source>
        <strain evidence="6 7">Ter331</strain>
    </source>
</reference>
<reference evidence="6 7" key="4">
    <citation type="journal article" date="2010" name="Environ. Microbiol.">
        <title>The bacterial genus Collimonas: mycophagy, weathering and other adaptive solutions to life in oligotrophic soil environments.</title>
        <authorList>
            <person name="Leveau J.H."/>
            <person name="Uroz S."/>
            <person name="de Boer W."/>
        </authorList>
    </citation>
    <scope>NUCLEOTIDE SEQUENCE [LARGE SCALE GENOMIC DNA]</scope>
    <source>
        <strain evidence="6 7">Ter331</strain>
    </source>
</reference>
<dbReference type="PIRSF" id="PIRSF004848">
    <property type="entry name" value="YBL036c_PLPDEIII"/>
    <property type="match status" value="1"/>
</dbReference>
<dbReference type="KEGG" id="cfu:CFU_0756"/>
<dbReference type="NCBIfam" id="TIGR00044">
    <property type="entry name" value="YggS family pyridoxal phosphate-dependent enzyme"/>
    <property type="match status" value="1"/>
</dbReference>
<dbReference type="AlphaFoldDB" id="G0AI07"/>
<dbReference type="eggNOG" id="COG0325">
    <property type="taxonomic scope" value="Bacteria"/>
</dbReference>
<reference evidence="6 7" key="1">
    <citation type="journal article" date="2004" name="Environ. Microbiol.">
        <title>Phylogeny-function analysis of (meta)genomic libraries: screening for expression of ribosomal RNA genes by large-insert library fluorescent in situ hybridization (LIL-FISH).</title>
        <authorList>
            <person name="Leveau J.H."/>
            <person name="Gerards S."/>
            <person name="de Boer W."/>
            <person name="van Veen J.A."/>
        </authorList>
    </citation>
    <scope>NUCLEOTIDE SEQUENCE [LARGE SCALE GENOMIC DNA]</scope>
    <source>
        <strain evidence="6 7">Ter331</strain>
    </source>
</reference>
<proteinExistence type="inferred from homology"/>
<keyword evidence="1 2" id="KW-0663">Pyridoxal phosphate</keyword>
<evidence type="ECO:0000256" key="2">
    <source>
        <dbReference type="HAMAP-Rule" id="MF_02087"/>
    </source>
</evidence>
<protein>
    <recommendedName>
        <fullName evidence="2">Pyridoxal phosphate homeostasis protein</fullName>
        <shortName evidence="2">PLP homeostasis protein</shortName>
    </recommendedName>
</protein>
<evidence type="ECO:0000256" key="1">
    <source>
        <dbReference type="ARBA" id="ARBA00022898"/>
    </source>
</evidence>
<dbReference type="FunFam" id="3.20.20.10:FF:000018">
    <property type="entry name" value="Pyridoxal phosphate homeostasis protein"/>
    <property type="match status" value="1"/>
</dbReference>
<dbReference type="EMBL" id="CP002745">
    <property type="protein sequence ID" value="AEK60590.1"/>
    <property type="molecule type" value="Genomic_DNA"/>
</dbReference>
<name>G0AI07_COLFT</name>
<evidence type="ECO:0000256" key="3">
    <source>
        <dbReference type="PIRSR" id="PIRSR004848-1"/>
    </source>
</evidence>
<dbReference type="SUPFAM" id="SSF51419">
    <property type="entry name" value="PLP-binding barrel"/>
    <property type="match status" value="1"/>
</dbReference>
<evidence type="ECO:0000313" key="7">
    <source>
        <dbReference type="Proteomes" id="UP000008392"/>
    </source>
</evidence>
<dbReference type="InterPro" id="IPR001608">
    <property type="entry name" value="Ala_racemase_N"/>
</dbReference>
<dbReference type="Proteomes" id="UP000008392">
    <property type="component" value="Chromosome"/>
</dbReference>
<comment type="function">
    <text evidence="2">Pyridoxal 5'-phosphate (PLP)-binding protein, which is involved in PLP homeostasis.</text>
</comment>
<comment type="similarity">
    <text evidence="2 4">Belongs to the pyridoxal phosphate-binding protein YggS/PROSC family.</text>
</comment>
<evidence type="ECO:0000313" key="6">
    <source>
        <dbReference type="EMBL" id="AEK60590.1"/>
    </source>
</evidence>
<dbReference type="HAMAP" id="MF_02087">
    <property type="entry name" value="PLP_homeostasis"/>
    <property type="match status" value="1"/>
</dbReference>
<reference evidence="6 7" key="5">
    <citation type="journal article" date="2011" name="ISME J.">
        <title>Dual transcriptional profiling of a bacterial/fungal confrontation: Collimonas fungivorans versus Aspergillus niger.</title>
        <authorList>
            <person name="Mela F."/>
            <person name="Fritsche K."/>
            <person name="de Boer W."/>
            <person name="van Veen J.A."/>
            <person name="de Graaff L.H."/>
            <person name="van den Berg M."/>
            <person name="Leveau J.H."/>
        </authorList>
    </citation>
    <scope>NUCLEOTIDE SEQUENCE [LARGE SCALE GENOMIC DNA]</scope>
    <source>
        <strain evidence="6 7">Ter331</strain>
    </source>
</reference>
<dbReference type="Gene3D" id="3.20.20.10">
    <property type="entry name" value="Alanine racemase"/>
    <property type="match status" value="1"/>
</dbReference>
<dbReference type="HOGENOM" id="CLU_059988_0_1_4"/>
<dbReference type="Pfam" id="PF01168">
    <property type="entry name" value="Ala_racemase_N"/>
    <property type="match status" value="1"/>
</dbReference>
<accession>G0AI07</accession>
<organism evidence="6 7">
    <name type="scientific">Collimonas fungivorans (strain Ter331)</name>
    <dbReference type="NCBI Taxonomy" id="1005048"/>
    <lineage>
        <taxon>Bacteria</taxon>
        <taxon>Pseudomonadati</taxon>
        <taxon>Pseudomonadota</taxon>
        <taxon>Betaproteobacteria</taxon>
        <taxon>Burkholderiales</taxon>
        <taxon>Oxalobacteraceae</taxon>
        <taxon>Collimonas</taxon>
    </lineage>
</organism>
<dbReference type="PANTHER" id="PTHR10146:SF14">
    <property type="entry name" value="PYRIDOXAL PHOSPHATE HOMEOSTASIS PROTEIN"/>
    <property type="match status" value="1"/>
</dbReference>
<dbReference type="PROSITE" id="PS01211">
    <property type="entry name" value="UPF0001"/>
    <property type="match status" value="1"/>
</dbReference>
<evidence type="ECO:0000256" key="4">
    <source>
        <dbReference type="RuleBase" id="RU004514"/>
    </source>
</evidence>
<dbReference type="STRING" id="1005048.CFU_0756"/>
<dbReference type="InterPro" id="IPR029066">
    <property type="entry name" value="PLP-binding_barrel"/>
</dbReference>
<comment type="cofactor">
    <cofactor evidence="3">
        <name>pyridoxal 5'-phosphate</name>
        <dbReference type="ChEBI" id="CHEBI:597326"/>
    </cofactor>
</comment>
<dbReference type="InterPro" id="IPR011078">
    <property type="entry name" value="PyrdxlP_homeostasis"/>
</dbReference>